<dbReference type="Gene3D" id="2.40.340.10">
    <property type="entry name" value="MoeA, C-terminal, domain IV"/>
    <property type="match status" value="1"/>
</dbReference>
<dbReference type="InterPro" id="IPR005111">
    <property type="entry name" value="MoeA_C_domain_IV"/>
</dbReference>
<dbReference type="Gene3D" id="3.90.105.10">
    <property type="entry name" value="Molybdopterin biosynthesis moea protein, domain 2"/>
    <property type="match status" value="1"/>
</dbReference>
<name>A0A6J7D6D7_9ZZZZ</name>
<evidence type="ECO:0000256" key="1">
    <source>
        <dbReference type="ARBA" id="ARBA00005046"/>
    </source>
</evidence>
<dbReference type="SUPFAM" id="SSF63882">
    <property type="entry name" value="MoeA N-terminal region -like"/>
    <property type="match status" value="1"/>
</dbReference>
<dbReference type="InterPro" id="IPR036135">
    <property type="entry name" value="MoeA_linker/N_sf"/>
</dbReference>
<dbReference type="Pfam" id="PF03453">
    <property type="entry name" value="MoeA_N"/>
    <property type="match status" value="1"/>
</dbReference>
<dbReference type="PANTHER" id="PTHR10192">
    <property type="entry name" value="MOLYBDOPTERIN BIOSYNTHESIS PROTEIN"/>
    <property type="match status" value="1"/>
</dbReference>
<feature type="domain" description="MoaB/Mog" evidence="3">
    <location>
        <begin position="180"/>
        <end position="319"/>
    </location>
</feature>
<dbReference type="SMART" id="SM00852">
    <property type="entry name" value="MoCF_biosynth"/>
    <property type="match status" value="1"/>
</dbReference>
<dbReference type="InterPro" id="IPR001453">
    <property type="entry name" value="MoaB/Mog_dom"/>
</dbReference>
<dbReference type="AlphaFoldDB" id="A0A6J7D6D7"/>
<evidence type="ECO:0000313" key="4">
    <source>
        <dbReference type="EMBL" id="CAB4864039.1"/>
    </source>
</evidence>
<dbReference type="CDD" id="cd00887">
    <property type="entry name" value="MoeA"/>
    <property type="match status" value="1"/>
</dbReference>
<dbReference type="Gene3D" id="3.40.980.10">
    <property type="entry name" value="MoaB/Mog-like domain"/>
    <property type="match status" value="1"/>
</dbReference>
<dbReference type="InterPro" id="IPR036688">
    <property type="entry name" value="MoeA_C_domain_IV_sf"/>
</dbReference>
<dbReference type="Pfam" id="PF03454">
    <property type="entry name" value="MoeA_C"/>
    <property type="match status" value="1"/>
</dbReference>
<dbReference type="GO" id="GO:0006777">
    <property type="term" value="P:Mo-molybdopterin cofactor biosynthetic process"/>
    <property type="evidence" value="ECO:0007669"/>
    <property type="project" value="UniProtKB-KW"/>
</dbReference>
<dbReference type="Pfam" id="PF00994">
    <property type="entry name" value="MoCF_biosynth"/>
    <property type="match status" value="1"/>
</dbReference>
<keyword evidence="2" id="KW-0501">Molybdenum cofactor biosynthesis</keyword>
<comment type="pathway">
    <text evidence="1">Cofactor biosynthesis; molybdopterin biosynthesis.</text>
</comment>
<organism evidence="4">
    <name type="scientific">freshwater metagenome</name>
    <dbReference type="NCBI Taxonomy" id="449393"/>
    <lineage>
        <taxon>unclassified sequences</taxon>
        <taxon>metagenomes</taxon>
        <taxon>ecological metagenomes</taxon>
    </lineage>
</organism>
<dbReference type="InterPro" id="IPR005110">
    <property type="entry name" value="MoeA_linker/N"/>
</dbReference>
<reference evidence="4" key="1">
    <citation type="submission" date="2020-05" db="EMBL/GenBank/DDBJ databases">
        <authorList>
            <person name="Chiriac C."/>
            <person name="Salcher M."/>
            <person name="Ghai R."/>
            <person name="Kavagutti S V."/>
        </authorList>
    </citation>
    <scope>NUCLEOTIDE SEQUENCE</scope>
</reference>
<accession>A0A6J7D6D7</accession>
<dbReference type="SUPFAM" id="SSF63867">
    <property type="entry name" value="MoeA C-terminal domain-like"/>
    <property type="match status" value="1"/>
</dbReference>
<dbReference type="SUPFAM" id="SSF53218">
    <property type="entry name" value="Molybdenum cofactor biosynthesis proteins"/>
    <property type="match status" value="1"/>
</dbReference>
<gene>
    <name evidence="4" type="ORF">UFOPK3401_00414</name>
</gene>
<dbReference type="UniPathway" id="UPA00344"/>
<dbReference type="InterPro" id="IPR036425">
    <property type="entry name" value="MoaB/Mog-like_dom_sf"/>
</dbReference>
<evidence type="ECO:0000259" key="3">
    <source>
        <dbReference type="SMART" id="SM00852"/>
    </source>
</evidence>
<dbReference type="GO" id="GO:0005829">
    <property type="term" value="C:cytosol"/>
    <property type="evidence" value="ECO:0007669"/>
    <property type="project" value="TreeGrafter"/>
</dbReference>
<evidence type="ECO:0000256" key="2">
    <source>
        <dbReference type="ARBA" id="ARBA00023150"/>
    </source>
</evidence>
<dbReference type="PANTHER" id="PTHR10192:SF5">
    <property type="entry name" value="GEPHYRIN"/>
    <property type="match status" value="1"/>
</dbReference>
<dbReference type="Gene3D" id="2.170.190.11">
    <property type="entry name" value="Molybdopterin biosynthesis moea protein, domain 3"/>
    <property type="match status" value="1"/>
</dbReference>
<dbReference type="EMBL" id="CAFBLM010000012">
    <property type="protein sequence ID" value="CAB4864039.1"/>
    <property type="molecule type" value="Genomic_DNA"/>
</dbReference>
<proteinExistence type="predicted"/>
<sequence length="407" mass="42076">MSVPFDGFIATLIESIHSLEPLEIPLLEAMGCSVASDVVAAADMPASSVAKVDGYCVRRSDIEGASASTPVVLPIVADIEPGQRPSVSVQPGFGVRITAGSAIPDGTQCVVPTEWTDGGVARVSISQVPTLDDFIMPAGGVVKDSTVLVPAHTRLRSSHLGLIAAAGSDRVLVNPRPRVVVIPVGSELVEPGNPLGPGQVSEASGSLITAALRDAGALAFRIPALPTDARTLAATIEDQLVRADLVVLVDGAGARTRSVVRDVVNRIGGVEFTDLACEPIGVLGHGRVGPDAIPVVVVPSDPLAAYVAIEMILRPVVRRMLGLEPVHRPVIRAMLKGTIETSPTARSFIPATVSFDQGAYVVTATPTTGHPLIATSRSSAFAVVPEGVGHASDGLMVDVVVLERRFA</sequence>
<dbReference type="InterPro" id="IPR038987">
    <property type="entry name" value="MoeA-like"/>
</dbReference>
<protein>
    <submittedName>
        <fullName evidence="4">Unannotated protein</fullName>
    </submittedName>
</protein>
<dbReference type="GO" id="GO:0061599">
    <property type="term" value="F:molybdopterin molybdotransferase activity"/>
    <property type="evidence" value="ECO:0007669"/>
    <property type="project" value="TreeGrafter"/>
</dbReference>
<dbReference type="NCBIfam" id="NF045515">
    <property type="entry name" value="Glp_gephyrin"/>
    <property type="match status" value="1"/>
</dbReference>